<evidence type="ECO:0000256" key="4">
    <source>
        <dbReference type="ARBA" id="ARBA00057875"/>
    </source>
</evidence>
<feature type="region of interest" description="Disordered" evidence="6">
    <location>
        <begin position="16"/>
        <end position="105"/>
    </location>
</feature>
<keyword evidence="3" id="KW-0687">Ribonucleoprotein</keyword>
<feature type="compositionally biased region" description="Low complexity" evidence="6">
    <location>
        <begin position="51"/>
        <end position="61"/>
    </location>
</feature>
<evidence type="ECO:0000313" key="8">
    <source>
        <dbReference type="Proteomes" id="UP000290289"/>
    </source>
</evidence>
<comment type="similarity">
    <text evidence="1">Belongs to the universal ribosomal protein uL1 family.</text>
</comment>
<gene>
    <name evidence="7" type="ORF">DVH24_006111</name>
</gene>
<dbReference type="Proteomes" id="UP000290289">
    <property type="component" value="Chromosome 9"/>
</dbReference>
<dbReference type="AlphaFoldDB" id="A0A498J5R3"/>
<comment type="function">
    <text evidence="4">This protein binds directly to 23S ribosomal RNA.</text>
</comment>
<dbReference type="Gene3D" id="3.40.50.790">
    <property type="match status" value="1"/>
</dbReference>
<keyword evidence="8" id="KW-1185">Reference proteome</keyword>
<reference evidence="7 8" key="1">
    <citation type="submission" date="2018-10" db="EMBL/GenBank/DDBJ databases">
        <title>A high-quality apple genome assembly.</title>
        <authorList>
            <person name="Hu J."/>
        </authorList>
    </citation>
    <scope>NUCLEOTIDE SEQUENCE [LARGE SCALE GENOMIC DNA]</scope>
    <source>
        <strain evidence="8">cv. HFTH1</strain>
        <tissue evidence="7">Young leaf</tissue>
    </source>
</reference>
<dbReference type="PANTHER" id="PTHR36427">
    <property type="entry name" value="54S RIBOSOMAL PROTEIN L1, MITOCHONDRIAL"/>
    <property type="match status" value="1"/>
</dbReference>
<evidence type="ECO:0000313" key="7">
    <source>
        <dbReference type="EMBL" id="RXH89133.1"/>
    </source>
</evidence>
<keyword evidence="2" id="KW-0689">Ribosomal protein</keyword>
<dbReference type="FunFam" id="3.40.50.790:FF:000001">
    <property type="entry name" value="50S ribosomal protein L1"/>
    <property type="match status" value="1"/>
</dbReference>
<organism evidence="7 8">
    <name type="scientific">Malus domestica</name>
    <name type="common">Apple</name>
    <name type="synonym">Pyrus malus</name>
    <dbReference type="NCBI Taxonomy" id="3750"/>
    <lineage>
        <taxon>Eukaryota</taxon>
        <taxon>Viridiplantae</taxon>
        <taxon>Streptophyta</taxon>
        <taxon>Embryophyta</taxon>
        <taxon>Tracheophyta</taxon>
        <taxon>Spermatophyta</taxon>
        <taxon>Magnoliopsida</taxon>
        <taxon>eudicotyledons</taxon>
        <taxon>Gunneridae</taxon>
        <taxon>Pentapetalae</taxon>
        <taxon>rosids</taxon>
        <taxon>fabids</taxon>
        <taxon>Rosales</taxon>
        <taxon>Rosaceae</taxon>
        <taxon>Amygdaloideae</taxon>
        <taxon>Maleae</taxon>
        <taxon>Malus</taxon>
    </lineage>
</organism>
<dbReference type="EMBL" id="RDQH01000335">
    <property type="protein sequence ID" value="RXH89133.1"/>
    <property type="molecule type" value="Genomic_DNA"/>
</dbReference>
<evidence type="ECO:0000256" key="5">
    <source>
        <dbReference type="ARBA" id="ARBA00082680"/>
    </source>
</evidence>
<dbReference type="InterPro" id="IPR028364">
    <property type="entry name" value="Ribosomal_uL1/biogenesis"/>
</dbReference>
<evidence type="ECO:0000256" key="6">
    <source>
        <dbReference type="SAM" id="MobiDB-lite"/>
    </source>
</evidence>
<dbReference type="InterPro" id="IPR016095">
    <property type="entry name" value="Ribosomal_uL1_3-a/b-sand"/>
</dbReference>
<protein>
    <recommendedName>
        <fullName evidence="5">CL1</fullName>
    </recommendedName>
</protein>
<sequence length="483" mass="53459">MAALKLLLSSARRHCLSNPHSRLHPPPFLRCHRSLSSESDPNPNQNPPQTPRRQPVPVEPVSYTLKPKEQSLPDPDATPQATSPPPPQSPGDSPNSSSQDTRATWTREEARFIRDVPSISPVSYPVKVAPLPEDRVAEESGGGEGGAEKDVDGVKDLEREKRRIEADGRMRRRLFRVPEEEVVVPFPALIKVEKKESKSILEVMDAIRQVKANAQCKFDETVEAHVQLGIDAKRNHINCMFSVGLSWNASQKSDKEDMVSAFYFMLQISYGTIIFNIPNSCLKDSIYMDYLIEVQAVRGNMTLPHGSGKVVRVAFFAEGSDAEEARAAGADIVGGVELVEEIASSHKLNVDKCFATNEMIMRLAKIARILRERGLMPDRKLGTVTNDITGALQKVRQGHIEYRMDRTSIVHVGLGKVSFTEEYLQENIGAFMSSLLLAKPTASKYAGYINSFHICSTMGSGFPVSIQSLSKAADHYNKVHLKA</sequence>
<dbReference type="GO" id="GO:1990904">
    <property type="term" value="C:ribonucleoprotein complex"/>
    <property type="evidence" value="ECO:0007669"/>
    <property type="project" value="UniProtKB-KW"/>
</dbReference>
<proteinExistence type="inferred from homology"/>
<accession>A0A498J5R3</accession>
<dbReference type="Pfam" id="PF00687">
    <property type="entry name" value="Ribosomal_L1"/>
    <property type="match status" value="1"/>
</dbReference>
<evidence type="ECO:0000256" key="1">
    <source>
        <dbReference type="ARBA" id="ARBA00010531"/>
    </source>
</evidence>
<comment type="caution">
    <text evidence="7">The sequence shown here is derived from an EMBL/GenBank/DDBJ whole genome shotgun (WGS) entry which is preliminary data.</text>
</comment>
<dbReference type="PANTHER" id="PTHR36427:SF4">
    <property type="entry name" value="RIBOSOMAL PROTEIN L1P_L10E FAMILY"/>
    <property type="match status" value="1"/>
</dbReference>
<dbReference type="SUPFAM" id="SSF56808">
    <property type="entry name" value="Ribosomal protein L1"/>
    <property type="match status" value="1"/>
</dbReference>
<dbReference type="GO" id="GO:0005840">
    <property type="term" value="C:ribosome"/>
    <property type="evidence" value="ECO:0007669"/>
    <property type="project" value="UniProtKB-KW"/>
</dbReference>
<name>A0A498J5R3_MALDO</name>
<dbReference type="STRING" id="3750.A0A498J5R3"/>
<feature type="compositionally biased region" description="Low complexity" evidence="6">
    <location>
        <begin position="90"/>
        <end position="100"/>
    </location>
</feature>
<dbReference type="InterPro" id="IPR023674">
    <property type="entry name" value="Ribosomal_uL1-like"/>
</dbReference>
<evidence type="ECO:0000256" key="2">
    <source>
        <dbReference type="ARBA" id="ARBA00022980"/>
    </source>
</evidence>
<dbReference type="Gene3D" id="3.30.190.20">
    <property type="match status" value="2"/>
</dbReference>
<evidence type="ECO:0000256" key="3">
    <source>
        <dbReference type="ARBA" id="ARBA00023274"/>
    </source>
</evidence>